<dbReference type="Gene3D" id="2.40.10.480">
    <property type="match status" value="1"/>
</dbReference>
<evidence type="ECO:0008006" key="3">
    <source>
        <dbReference type="Google" id="ProtNLM"/>
    </source>
</evidence>
<dbReference type="AlphaFoldDB" id="A0AAE3KUK8"/>
<keyword evidence="2" id="KW-1185">Reference proteome</keyword>
<sequence>MYYNNKVYVTSTNKLVAVDSKNGTLKWSIPITNNDYSIEPSVIIIDSDGRVFHSSISGQQN</sequence>
<dbReference type="SUPFAM" id="SSF50998">
    <property type="entry name" value="Quinoprotein alcohol dehydrogenase-like"/>
    <property type="match status" value="1"/>
</dbReference>
<organism evidence="1 2">
    <name type="scientific">Lacihabitans soyangensis</name>
    <dbReference type="NCBI Taxonomy" id="869394"/>
    <lineage>
        <taxon>Bacteria</taxon>
        <taxon>Pseudomonadati</taxon>
        <taxon>Bacteroidota</taxon>
        <taxon>Cytophagia</taxon>
        <taxon>Cytophagales</taxon>
        <taxon>Leadbetterellaceae</taxon>
        <taxon>Lacihabitans</taxon>
    </lineage>
</organism>
<dbReference type="EMBL" id="RJUF01000180">
    <property type="protein sequence ID" value="MCP9765039.1"/>
    <property type="molecule type" value="Genomic_DNA"/>
</dbReference>
<protein>
    <recommendedName>
        <fullName evidence="3">Pyrrolo-quinoline quinone</fullName>
    </recommendedName>
</protein>
<gene>
    <name evidence="1" type="ORF">EGI31_19065</name>
</gene>
<dbReference type="InterPro" id="IPR011047">
    <property type="entry name" value="Quinoprotein_ADH-like_sf"/>
</dbReference>
<comment type="caution">
    <text evidence="1">The sequence shown here is derived from an EMBL/GenBank/DDBJ whole genome shotgun (WGS) entry which is preliminary data.</text>
</comment>
<accession>A0AAE3KUK8</accession>
<dbReference type="RefSeq" id="WP_374760705.1">
    <property type="nucleotide sequence ID" value="NZ_RJUF01000180.1"/>
</dbReference>
<proteinExistence type="predicted"/>
<evidence type="ECO:0000313" key="2">
    <source>
        <dbReference type="Proteomes" id="UP001204144"/>
    </source>
</evidence>
<reference evidence="1 2" key="1">
    <citation type="submission" date="2018-11" db="EMBL/GenBank/DDBJ databases">
        <title>Novel bacteria species description.</title>
        <authorList>
            <person name="Han J.-H."/>
        </authorList>
    </citation>
    <scope>NUCLEOTIDE SEQUENCE [LARGE SCALE GENOMIC DNA]</scope>
    <source>
        <strain evidence="1 2">KCTC23259</strain>
    </source>
</reference>
<name>A0AAE3KUK8_9BACT</name>
<dbReference type="Proteomes" id="UP001204144">
    <property type="component" value="Unassembled WGS sequence"/>
</dbReference>
<evidence type="ECO:0000313" key="1">
    <source>
        <dbReference type="EMBL" id="MCP9765039.1"/>
    </source>
</evidence>